<dbReference type="SUPFAM" id="SSF53335">
    <property type="entry name" value="S-adenosyl-L-methionine-dependent methyltransferases"/>
    <property type="match status" value="1"/>
</dbReference>
<dbReference type="Gene3D" id="3.40.50.150">
    <property type="entry name" value="Vaccinia Virus protein VP39"/>
    <property type="match status" value="1"/>
</dbReference>
<dbReference type="GO" id="GO:0008168">
    <property type="term" value="F:methyltransferase activity"/>
    <property type="evidence" value="ECO:0007669"/>
    <property type="project" value="UniProtKB-KW"/>
</dbReference>
<evidence type="ECO:0000313" key="1">
    <source>
        <dbReference type="EMBL" id="MCR2745240.1"/>
    </source>
</evidence>
<organism evidence="1 2">
    <name type="scientific">Limnobacter parvus</name>
    <dbReference type="NCBI Taxonomy" id="2939690"/>
    <lineage>
        <taxon>Bacteria</taxon>
        <taxon>Pseudomonadati</taxon>
        <taxon>Pseudomonadota</taxon>
        <taxon>Betaproteobacteria</taxon>
        <taxon>Burkholderiales</taxon>
        <taxon>Burkholderiaceae</taxon>
        <taxon>Limnobacter</taxon>
    </lineage>
</organism>
<dbReference type="RefSeq" id="WP_257510490.1">
    <property type="nucleotide sequence ID" value="NZ_JANKHG010000001.1"/>
</dbReference>
<comment type="caution">
    <text evidence="1">The sequence shown here is derived from an EMBL/GenBank/DDBJ whole genome shotgun (WGS) entry which is preliminary data.</text>
</comment>
<name>A0ABT1XD89_9BURK</name>
<evidence type="ECO:0000313" key="2">
    <source>
        <dbReference type="Proteomes" id="UP001165267"/>
    </source>
</evidence>
<accession>A0ABT1XD89</accession>
<dbReference type="Proteomes" id="UP001165267">
    <property type="component" value="Unassembled WGS sequence"/>
</dbReference>
<protein>
    <submittedName>
        <fullName evidence="1">Class I SAM-dependent methyltransferase</fullName>
    </submittedName>
</protein>
<reference evidence="1" key="1">
    <citation type="submission" date="2022-07" db="EMBL/GenBank/DDBJ databases">
        <authorList>
            <person name="Xamxidin M."/>
        </authorList>
    </citation>
    <scope>NUCLEOTIDE SEQUENCE</scope>
    <source>
        <strain evidence="1">YS8-69</strain>
    </source>
</reference>
<gene>
    <name evidence="1" type="ORF">NSP04_01095</name>
</gene>
<dbReference type="GO" id="GO:0032259">
    <property type="term" value="P:methylation"/>
    <property type="evidence" value="ECO:0007669"/>
    <property type="project" value="UniProtKB-KW"/>
</dbReference>
<dbReference type="EMBL" id="JANKHG010000001">
    <property type="protein sequence ID" value="MCR2745240.1"/>
    <property type="molecule type" value="Genomic_DNA"/>
</dbReference>
<proteinExistence type="predicted"/>
<sequence length="281" mass="32070">MTSSADTCSENQFCRLCGGPTTQSFTATILLKRRIAYFKCQHCESLQSQLPDWLDEAYGTNLADIDTGAAQRNWNNLAIVFHVCKLFDLVNVLDYGAGDGLLCRLLRDYGINAFGFDKHAKLTYAKGFEADDLTQPEIIVAFEVLEHFDQPSSQLGELFERSARLVLVSTELYAGQGADWRYLMPTSGQHVFFYSRKALEDFARFKGYTAHFYGQYTLFTQNNFYLDKAVSGYRSLMLSLLLNRYGLQLFRLLMVARRPTGVEADFQRLISQIQSKPKRKE</sequence>
<dbReference type="Pfam" id="PF13489">
    <property type="entry name" value="Methyltransf_23"/>
    <property type="match status" value="1"/>
</dbReference>
<dbReference type="InterPro" id="IPR029063">
    <property type="entry name" value="SAM-dependent_MTases_sf"/>
</dbReference>
<keyword evidence="1" id="KW-0489">Methyltransferase</keyword>
<keyword evidence="2" id="KW-1185">Reference proteome</keyword>
<keyword evidence="1" id="KW-0808">Transferase</keyword>